<keyword evidence="5" id="KW-1185">Reference proteome</keyword>
<evidence type="ECO:0000313" key="4">
    <source>
        <dbReference type="EMBL" id="WJZ98582.1"/>
    </source>
</evidence>
<evidence type="ECO:0008006" key="6">
    <source>
        <dbReference type="Google" id="ProtNLM"/>
    </source>
</evidence>
<dbReference type="Gene3D" id="1.25.40.10">
    <property type="entry name" value="Tetratricopeptide repeat domain"/>
    <property type="match status" value="4"/>
</dbReference>
<dbReference type="Proteomes" id="UP001227230">
    <property type="component" value="Chromosome 11"/>
</dbReference>
<evidence type="ECO:0000256" key="2">
    <source>
        <dbReference type="ARBA" id="ARBA00022737"/>
    </source>
</evidence>
<evidence type="ECO:0000313" key="5">
    <source>
        <dbReference type="Proteomes" id="UP001227230"/>
    </source>
</evidence>
<feature type="repeat" description="PPR" evidence="3">
    <location>
        <begin position="399"/>
        <end position="433"/>
    </location>
</feature>
<sequence>MAVSTSISTSNCRQPHRLKLTFTSTCKLLPIFSLPCSNSRYLFVNNSSYSSPIVAEESTHDHHHLPVIELDVELPDLTPKDENLNDFLCGLFRDPRSEELAFDYYQKVKERPEFRPDKETLERIIRYLIRSKKWGLSLLVFEDFKSFDVQLDGDICCRLISSCIRARKFRITESLLEVFSYNDDVALLVCNSAMGGYNKLHMFSSTIAVYDRMKSAGVVPNSESYYRIMEAYIKIRDYEKVVTLFQEFESRKIDSSPFSTQIYRILCESLGKMGRAFEALEFFRDMTKKGILEDSAVYSSLICSFASIREVKVAEELFREAEEKKILRDPEVFLKLVLMYVEEGLMERTIEIVKAMKNVKIRVSDCIFCAIVNGFAKKRGLRAAAKVYDELILQGCEPGQVTYASIINVYCRMELYSKAEMMFSEMEKKGFNKCVVAYSSMVVMYGKTGRLREAMRLVAKMKERGCKPNVWVYNSLMDMHGRVKNLRQVEKLWKEMKRKKVVPDRVSYTSVISAYSKAGDFETCMRFYHEFRMNGGVIDRVIAGIMVGIFSKSGRVDELVKLLQDMKTEGTGLDERLYRSALNALRDAGLQMQARWLQESFDTKVYIFV</sequence>
<dbReference type="InterPro" id="IPR011990">
    <property type="entry name" value="TPR-like_helical_dom_sf"/>
</dbReference>
<dbReference type="InterPro" id="IPR002885">
    <property type="entry name" value="PPR_rpt"/>
</dbReference>
<dbReference type="SUPFAM" id="SSF81901">
    <property type="entry name" value="HCP-like"/>
    <property type="match status" value="1"/>
</dbReference>
<keyword evidence="2" id="KW-0677">Repeat</keyword>
<feature type="repeat" description="PPR" evidence="3">
    <location>
        <begin position="294"/>
        <end position="328"/>
    </location>
</feature>
<feature type="repeat" description="PPR" evidence="3">
    <location>
        <begin position="259"/>
        <end position="293"/>
    </location>
</feature>
<dbReference type="NCBIfam" id="TIGR00756">
    <property type="entry name" value="PPR"/>
    <property type="match status" value="6"/>
</dbReference>
<comment type="similarity">
    <text evidence="1">Belongs to the PPR family. P subfamily.</text>
</comment>
<name>A0ABY9CTI5_VITVI</name>
<protein>
    <recommendedName>
        <fullName evidence="6">Pentatricopeptide repeat-containing protein, chloroplastic</fullName>
    </recommendedName>
</protein>
<dbReference type="Pfam" id="PF13041">
    <property type="entry name" value="PPR_2"/>
    <property type="match status" value="1"/>
</dbReference>
<organism evidence="4 5">
    <name type="scientific">Vitis vinifera</name>
    <name type="common">Grape</name>
    <dbReference type="NCBI Taxonomy" id="29760"/>
    <lineage>
        <taxon>Eukaryota</taxon>
        <taxon>Viridiplantae</taxon>
        <taxon>Streptophyta</taxon>
        <taxon>Embryophyta</taxon>
        <taxon>Tracheophyta</taxon>
        <taxon>Spermatophyta</taxon>
        <taxon>Magnoliopsida</taxon>
        <taxon>eudicotyledons</taxon>
        <taxon>Gunneridae</taxon>
        <taxon>Pentapetalae</taxon>
        <taxon>rosids</taxon>
        <taxon>Vitales</taxon>
        <taxon>Vitaceae</taxon>
        <taxon>Viteae</taxon>
        <taxon>Vitis</taxon>
    </lineage>
</organism>
<dbReference type="Pfam" id="PF01535">
    <property type="entry name" value="PPR"/>
    <property type="match status" value="4"/>
</dbReference>
<feature type="repeat" description="PPR" evidence="3">
    <location>
        <begin position="504"/>
        <end position="538"/>
    </location>
</feature>
<gene>
    <name evidence="4" type="ORF">VitviT2T_017096</name>
</gene>
<feature type="repeat" description="PPR" evidence="3">
    <location>
        <begin position="364"/>
        <end position="398"/>
    </location>
</feature>
<dbReference type="PROSITE" id="PS51375">
    <property type="entry name" value="PPR"/>
    <property type="match status" value="7"/>
</dbReference>
<feature type="repeat" description="PPR" evidence="3">
    <location>
        <begin position="469"/>
        <end position="503"/>
    </location>
</feature>
<dbReference type="EMBL" id="CP126658">
    <property type="protein sequence ID" value="WJZ98582.1"/>
    <property type="molecule type" value="Genomic_DNA"/>
</dbReference>
<evidence type="ECO:0000256" key="3">
    <source>
        <dbReference type="PROSITE-ProRule" id="PRU00708"/>
    </source>
</evidence>
<evidence type="ECO:0000256" key="1">
    <source>
        <dbReference type="ARBA" id="ARBA00007626"/>
    </source>
</evidence>
<proteinExistence type="inferred from homology"/>
<dbReference type="PANTHER" id="PTHR47936:SF1">
    <property type="entry name" value="PENTATRICOPEPTIDE REPEAT-CONTAINING PROTEIN GUN1, CHLOROPLASTIC"/>
    <property type="match status" value="1"/>
</dbReference>
<dbReference type="Pfam" id="PF12854">
    <property type="entry name" value="PPR_1"/>
    <property type="match status" value="1"/>
</dbReference>
<feature type="repeat" description="PPR" evidence="3">
    <location>
        <begin position="434"/>
        <end position="468"/>
    </location>
</feature>
<reference evidence="4 5" key="1">
    <citation type="journal article" date="2023" name="Hortic Res">
        <title>The complete reference genome for grapevine (Vitis vinifera L.) genetics and breeding.</title>
        <authorList>
            <person name="Shi X."/>
            <person name="Cao S."/>
            <person name="Wang X."/>
            <person name="Huang S."/>
            <person name="Wang Y."/>
            <person name="Liu Z."/>
            <person name="Liu W."/>
            <person name="Leng X."/>
            <person name="Peng Y."/>
            <person name="Wang N."/>
            <person name="Wang Y."/>
            <person name="Ma Z."/>
            <person name="Xu X."/>
            <person name="Zhang F."/>
            <person name="Xue H."/>
            <person name="Zhong H."/>
            <person name="Wang Y."/>
            <person name="Zhang K."/>
            <person name="Velt A."/>
            <person name="Avia K."/>
            <person name="Holtgrawe D."/>
            <person name="Grimplet J."/>
            <person name="Matus J.T."/>
            <person name="Ware D."/>
            <person name="Wu X."/>
            <person name="Wang H."/>
            <person name="Liu C."/>
            <person name="Fang Y."/>
            <person name="Rustenholz C."/>
            <person name="Cheng Z."/>
            <person name="Xiao H."/>
            <person name="Zhou Y."/>
        </authorList>
    </citation>
    <scope>NUCLEOTIDE SEQUENCE [LARGE SCALE GENOMIC DNA]</scope>
    <source>
        <strain evidence="5">cv. Pinot noir / PN40024</strain>
        <tissue evidence="4">Leaf</tissue>
    </source>
</reference>
<dbReference type="PANTHER" id="PTHR47936">
    <property type="entry name" value="PPR_LONG DOMAIN-CONTAINING PROTEIN"/>
    <property type="match status" value="1"/>
</dbReference>
<accession>A0ABY9CTI5</accession>